<dbReference type="Pfam" id="PF00149">
    <property type="entry name" value="Metallophos"/>
    <property type="match status" value="1"/>
</dbReference>
<dbReference type="GO" id="GO:0005737">
    <property type="term" value="C:cytoplasm"/>
    <property type="evidence" value="ECO:0007669"/>
    <property type="project" value="TreeGrafter"/>
</dbReference>
<dbReference type="GO" id="GO:0016788">
    <property type="term" value="F:hydrolase activity, acting on ester bonds"/>
    <property type="evidence" value="ECO:0007669"/>
    <property type="project" value="TreeGrafter"/>
</dbReference>
<evidence type="ECO:0000313" key="4">
    <source>
        <dbReference type="EMBL" id="CEM48256.1"/>
    </source>
</evidence>
<accession>A0A0G4HUW2</accession>
<feature type="signal peptide" evidence="2">
    <location>
        <begin position="1"/>
        <end position="18"/>
    </location>
</feature>
<dbReference type="PhylomeDB" id="A0A0G4HUW2"/>
<protein>
    <recommendedName>
        <fullName evidence="3">Calcineurin-like phosphoesterase domain-containing protein</fullName>
    </recommendedName>
</protein>
<dbReference type="SUPFAM" id="SSF56300">
    <property type="entry name" value="Metallo-dependent phosphatases"/>
    <property type="match status" value="1"/>
</dbReference>
<dbReference type="AlphaFoldDB" id="A0A0G4HUW2"/>
<feature type="chain" id="PRO_5005192235" description="Calcineurin-like phosphoesterase domain-containing protein" evidence="2">
    <location>
        <begin position="19"/>
        <end position="540"/>
    </location>
</feature>
<name>A0A0G4HUW2_9ALVE</name>
<evidence type="ECO:0000256" key="1">
    <source>
        <dbReference type="SAM" id="MobiDB-lite"/>
    </source>
</evidence>
<gene>
    <name evidence="4" type="ORF">Cvel_8746</name>
</gene>
<reference evidence="4" key="1">
    <citation type="submission" date="2014-11" db="EMBL/GenBank/DDBJ databases">
        <authorList>
            <person name="Otto D Thomas"/>
            <person name="Naeem Raeece"/>
        </authorList>
    </citation>
    <scope>NUCLEOTIDE SEQUENCE</scope>
</reference>
<proteinExistence type="predicted"/>
<feature type="compositionally biased region" description="Polar residues" evidence="1">
    <location>
        <begin position="386"/>
        <end position="396"/>
    </location>
</feature>
<dbReference type="PANTHER" id="PTHR32440">
    <property type="entry name" value="PHOSPHATASE DCR2-RELATED-RELATED"/>
    <property type="match status" value="1"/>
</dbReference>
<dbReference type="Gene3D" id="3.60.21.10">
    <property type="match status" value="1"/>
</dbReference>
<dbReference type="VEuPathDB" id="CryptoDB:Cvel_8746"/>
<dbReference type="PANTHER" id="PTHR32440:SF0">
    <property type="entry name" value="PHOSPHATASE DCR2-RELATED"/>
    <property type="match status" value="1"/>
</dbReference>
<evidence type="ECO:0000256" key="2">
    <source>
        <dbReference type="SAM" id="SignalP"/>
    </source>
</evidence>
<sequence length="540" mass="59441">MFGLPLFLLLGNFLPGSSLRLGEPPEMVKRALQVVGQAVGRKKKPATPERTAPGGCRDLEVLVKGDTLRILHMSDFHFHPTKGCNGGDVPEQALLREEEGGCSKATEEFVNKVTDEYLPEVDLVVLNGDLINWDAVRGDETDLSKFLLEKPGFLRHFVDQANVQNVPVMVLLGNHDSPSMTCVDFNAENGKGPSVFDCDVSSFTVTFEQRIRKRRWGSVQGMFSRSANLCTAPGDEVHGVGNLVVFANVNGKKVPLVFVDSGTALSLNVQPFKEAEVKEVLYDWVRPSQVDWMKNRLANGHGESFRGTVPGFIFTHHPPALTTRPVKTFHDSFALDNVKILSGQMWVGSRNHGKPDQGEKGGEFRTVENFSCATSSESKRPLRPVISSSEYSTNPKENWKLNVREDKEGAEEEACAGAEEMEFFDGPSQDRGETLMQAATSSRLIAALFSGHHHENDYCAIAEDTPVAFCYGGTAGYTAATYEKAKEFGPRPRGAKLEHQVRLIHYQLPKHGKARLSTRLIRDIYGGGTELGPETVLPLA</sequence>
<dbReference type="InterPro" id="IPR004843">
    <property type="entry name" value="Calcineurin-like_PHP"/>
</dbReference>
<dbReference type="EMBL" id="CDMZ01003980">
    <property type="protein sequence ID" value="CEM48256.1"/>
    <property type="molecule type" value="Genomic_DNA"/>
</dbReference>
<organism evidence="4">
    <name type="scientific">Chromera velia CCMP2878</name>
    <dbReference type="NCBI Taxonomy" id="1169474"/>
    <lineage>
        <taxon>Eukaryota</taxon>
        <taxon>Sar</taxon>
        <taxon>Alveolata</taxon>
        <taxon>Colpodellida</taxon>
        <taxon>Chromeraceae</taxon>
        <taxon>Chromera</taxon>
    </lineage>
</organism>
<feature type="domain" description="Calcineurin-like phosphoesterase" evidence="3">
    <location>
        <begin position="68"/>
        <end position="230"/>
    </location>
</feature>
<feature type="region of interest" description="Disordered" evidence="1">
    <location>
        <begin position="381"/>
        <end position="400"/>
    </location>
</feature>
<keyword evidence="2" id="KW-0732">Signal</keyword>
<evidence type="ECO:0000259" key="3">
    <source>
        <dbReference type="Pfam" id="PF00149"/>
    </source>
</evidence>
<dbReference type="InterPro" id="IPR029052">
    <property type="entry name" value="Metallo-depent_PP-like"/>
</dbReference>